<evidence type="ECO:0000259" key="6">
    <source>
        <dbReference type="PROSITE" id="PS50850"/>
    </source>
</evidence>
<comment type="caution">
    <text evidence="7">The sequence shown here is derived from an EMBL/GenBank/DDBJ whole genome shotgun (WGS) entry which is preliminary data.</text>
</comment>
<dbReference type="PATRIC" id="fig|1631356.3.peg.601"/>
<dbReference type="GO" id="GO:0005886">
    <property type="term" value="C:plasma membrane"/>
    <property type="evidence" value="ECO:0007669"/>
    <property type="project" value="UniProtKB-SubCell"/>
</dbReference>
<comment type="subcellular location">
    <subcellularLocation>
        <location evidence="1">Cell membrane</location>
        <topology evidence="1">Multi-pass membrane protein</topology>
    </subcellularLocation>
</comment>
<dbReference type="GO" id="GO:0022857">
    <property type="term" value="F:transmembrane transporter activity"/>
    <property type="evidence" value="ECO:0007669"/>
    <property type="project" value="InterPro"/>
</dbReference>
<evidence type="ECO:0000313" key="7">
    <source>
        <dbReference type="EMBL" id="KNX36394.1"/>
    </source>
</evidence>
<keyword evidence="4 5" id="KW-0472">Membrane</keyword>
<dbReference type="InterPro" id="IPR052524">
    <property type="entry name" value="MFS_Cyanate_Porter"/>
</dbReference>
<organism evidence="7 8">
    <name type="scientific">Luteipulveratus halotolerans</name>
    <dbReference type="NCBI Taxonomy" id="1631356"/>
    <lineage>
        <taxon>Bacteria</taxon>
        <taxon>Bacillati</taxon>
        <taxon>Actinomycetota</taxon>
        <taxon>Actinomycetes</taxon>
        <taxon>Micrococcales</taxon>
        <taxon>Dermacoccaceae</taxon>
        <taxon>Luteipulveratus</taxon>
    </lineage>
</organism>
<feature type="transmembrane region" description="Helical" evidence="5">
    <location>
        <begin position="349"/>
        <end position="371"/>
    </location>
</feature>
<feature type="transmembrane region" description="Helical" evidence="5">
    <location>
        <begin position="291"/>
        <end position="311"/>
    </location>
</feature>
<dbReference type="EMBL" id="LAIR01000002">
    <property type="protein sequence ID" value="KNX36394.1"/>
    <property type="molecule type" value="Genomic_DNA"/>
</dbReference>
<feature type="transmembrane region" description="Helical" evidence="5">
    <location>
        <begin position="115"/>
        <end position="133"/>
    </location>
</feature>
<keyword evidence="2 5" id="KW-0812">Transmembrane</keyword>
<name>A0A0L6CFB2_9MICO</name>
<feature type="transmembrane region" description="Helical" evidence="5">
    <location>
        <begin position="90"/>
        <end position="109"/>
    </location>
</feature>
<dbReference type="Gene3D" id="1.20.1250.20">
    <property type="entry name" value="MFS general substrate transporter like domains"/>
    <property type="match status" value="1"/>
</dbReference>
<dbReference type="PANTHER" id="PTHR23523:SF2">
    <property type="entry name" value="2-NITROIMIDAZOLE TRANSPORTER"/>
    <property type="match status" value="1"/>
</dbReference>
<feature type="transmembrane region" description="Helical" evidence="5">
    <location>
        <begin position="60"/>
        <end position="83"/>
    </location>
</feature>
<dbReference type="Proteomes" id="UP000037397">
    <property type="component" value="Unassembled WGS sequence"/>
</dbReference>
<dbReference type="PROSITE" id="PS50850">
    <property type="entry name" value="MFS"/>
    <property type="match status" value="1"/>
</dbReference>
<dbReference type="InterPro" id="IPR020846">
    <property type="entry name" value="MFS_dom"/>
</dbReference>
<sequence length="408" mass="42282">MASQTAPPAPRFLRPSTPARARVLILAGIVLSAFSLRTAVTSLTPLLTQVGDDIGFGSAVVGVFGMVPPAMFAAFGLATPLVVRRFGLEHTALAAMALATIGLFGRSLVSGTAGLLLLSAVALAGMGIGNVVIPPLVKQFFPERVATLSTVYITVLQLGTMVPPLLAVPVADAHGWRTSLALWSVFSLIAVVPWVAVLLSRTAPDPHDLDAAAPVAAPVQVWRSPVAWGLAIMFSMTSLNTYAMFTWLPPVLTSAGHSESFGGTMVALFSGIGLISALVAPQLAGRMRNPFPVVIASVTCFVLGYAGLLVFPESGAVLWVTLVGFGPTTFPLALTLINLRSRTQTGSAALSGFAQGVGYTIASLGPVVFGLLHEGLGGWTPSFAFLGATLVLLVAGGWVVCKPRMLED</sequence>
<dbReference type="InterPro" id="IPR036259">
    <property type="entry name" value="MFS_trans_sf"/>
</dbReference>
<feature type="transmembrane region" description="Helical" evidence="5">
    <location>
        <begin position="317"/>
        <end position="337"/>
    </location>
</feature>
<feature type="transmembrane region" description="Helical" evidence="5">
    <location>
        <begin position="21"/>
        <end position="40"/>
    </location>
</feature>
<evidence type="ECO:0000256" key="3">
    <source>
        <dbReference type="ARBA" id="ARBA00022989"/>
    </source>
</evidence>
<feature type="transmembrane region" description="Helical" evidence="5">
    <location>
        <begin position="260"/>
        <end position="279"/>
    </location>
</feature>
<evidence type="ECO:0000313" key="8">
    <source>
        <dbReference type="Proteomes" id="UP000037397"/>
    </source>
</evidence>
<accession>A0A0L6CFB2</accession>
<dbReference type="AlphaFoldDB" id="A0A0L6CFB2"/>
<gene>
    <name evidence="7" type="ORF">VV01_03355</name>
</gene>
<feature type="domain" description="Major facilitator superfamily (MFS) profile" evidence="6">
    <location>
        <begin position="21"/>
        <end position="405"/>
    </location>
</feature>
<dbReference type="PANTHER" id="PTHR23523">
    <property type="match status" value="1"/>
</dbReference>
<evidence type="ECO:0000256" key="2">
    <source>
        <dbReference type="ARBA" id="ARBA00022692"/>
    </source>
</evidence>
<dbReference type="SUPFAM" id="SSF103473">
    <property type="entry name" value="MFS general substrate transporter"/>
    <property type="match status" value="1"/>
</dbReference>
<dbReference type="RefSeq" id="WP_050668650.1">
    <property type="nucleotide sequence ID" value="NZ_LAIR01000002.1"/>
</dbReference>
<evidence type="ECO:0000256" key="1">
    <source>
        <dbReference type="ARBA" id="ARBA00004651"/>
    </source>
</evidence>
<dbReference type="OrthoDB" id="5317164at2"/>
<proteinExistence type="predicted"/>
<keyword evidence="3 5" id="KW-1133">Transmembrane helix</keyword>
<dbReference type="InterPro" id="IPR011701">
    <property type="entry name" value="MFS"/>
</dbReference>
<protein>
    <submittedName>
        <fullName evidence="7">MFS transporter</fullName>
    </submittedName>
</protein>
<keyword evidence="8" id="KW-1185">Reference proteome</keyword>
<feature type="transmembrane region" description="Helical" evidence="5">
    <location>
        <begin position="180"/>
        <end position="199"/>
    </location>
</feature>
<feature type="transmembrane region" description="Helical" evidence="5">
    <location>
        <begin position="383"/>
        <end position="401"/>
    </location>
</feature>
<dbReference type="Pfam" id="PF07690">
    <property type="entry name" value="MFS_1"/>
    <property type="match status" value="1"/>
</dbReference>
<feature type="transmembrane region" description="Helical" evidence="5">
    <location>
        <begin position="226"/>
        <end position="248"/>
    </location>
</feature>
<evidence type="ECO:0000256" key="4">
    <source>
        <dbReference type="ARBA" id="ARBA00023136"/>
    </source>
</evidence>
<dbReference type="STRING" id="1631356.VV01_03355"/>
<evidence type="ECO:0000256" key="5">
    <source>
        <dbReference type="SAM" id="Phobius"/>
    </source>
</evidence>
<feature type="transmembrane region" description="Helical" evidence="5">
    <location>
        <begin position="145"/>
        <end position="168"/>
    </location>
</feature>
<reference evidence="8" key="1">
    <citation type="submission" date="2015-03" db="EMBL/GenBank/DDBJ databases">
        <title>Luteipulveratus halotolerans sp. nov., a novel actinobacterium (Dermacoccaceae) from Sarawak, Malaysia.</title>
        <authorList>
            <person name="Juboi H."/>
            <person name="Basik A."/>
            <person name="Shamsul S.S."/>
            <person name="Arnold P."/>
            <person name="Schmitt E.K."/>
            <person name="Sanglier J.-J."/>
            <person name="Yeo T."/>
        </authorList>
    </citation>
    <scope>NUCLEOTIDE SEQUENCE [LARGE SCALE GENOMIC DNA]</scope>
    <source>
        <strain evidence="8">C296001</strain>
    </source>
</reference>